<accession>A0ABR3UX01</accession>
<feature type="region of interest" description="Disordered" evidence="1">
    <location>
        <begin position="203"/>
        <end position="256"/>
    </location>
</feature>
<feature type="compositionally biased region" description="Basic and acidic residues" evidence="1">
    <location>
        <begin position="76"/>
        <end position="108"/>
    </location>
</feature>
<protein>
    <submittedName>
        <fullName evidence="2">Uncharacterized protein</fullName>
    </submittedName>
</protein>
<keyword evidence="3" id="KW-1185">Reference proteome</keyword>
<comment type="caution">
    <text evidence="2">The sequence shown here is derived from an EMBL/GenBank/DDBJ whole genome shotgun (WGS) entry which is preliminary data.</text>
</comment>
<feature type="compositionally biased region" description="Polar residues" evidence="1">
    <location>
        <begin position="317"/>
        <end position="331"/>
    </location>
</feature>
<dbReference type="EMBL" id="JBHGVX010000001">
    <property type="protein sequence ID" value="KAL1800179.1"/>
    <property type="molecule type" value="Genomic_DNA"/>
</dbReference>
<evidence type="ECO:0000313" key="2">
    <source>
        <dbReference type="EMBL" id="KAL1800179.1"/>
    </source>
</evidence>
<sequence length="399" mass="44689">MVSRKPKTTTNIPKKRVVPARPASQSAAKRQKTGANSKPKLDHKGDMGNRLTTTATTKPDKDTEIIVISDSEDDEFHPTRKDNLSSSDKVETRIDAPKINIHEDDDVKPNISSLTPNPEPDQHAIKRTPLVALEQAEKPEEHEQEKEQLRKELDEMKRLYEKEKGDNDLMQVRSSSVARQATERLQEELETARSNLRAVIKEKDQQRIEADSDKAKNDQLATELQEERRLTEEERKEHERAIDDIIKAKGPTSDAANDSLVAENRRLQAENDALRAAAAATATRPSPTPHSPFLTAPPSILTPPSSQLPQSSRNPSIFASQAMSPARSSPTPCAPGTATQERKEENVRKVYLRVKNQFDTLQFAAGNLIKSTRGMELDNFGQFGKHLRQLRKVLEDDAK</sequence>
<name>A0ABR3UX01_9PLEO</name>
<feature type="compositionally biased region" description="Basic and acidic residues" evidence="1">
    <location>
        <begin position="203"/>
        <end position="217"/>
    </location>
</feature>
<evidence type="ECO:0000256" key="1">
    <source>
        <dbReference type="SAM" id="MobiDB-lite"/>
    </source>
</evidence>
<feature type="compositionally biased region" description="Basic residues" evidence="1">
    <location>
        <begin position="1"/>
        <end position="18"/>
    </location>
</feature>
<feature type="compositionally biased region" description="Polar residues" evidence="1">
    <location>
        <begin position="23"/>
        <end position="36"/>
    </location>
</feature>
<dbReference type="RefSeq" id="XP_069310763.1">
    <property type="nucleotide sequence ID" value="XM_069447826.1"/>
</dbReference>
<feature type="compositionally biased region" description="Low complexity" evidence="1">
    <location>
        <begin position="274"/>
        <end position="284"/>
    </location>
</feature>
<dbReference type="GeneID" id="96080843"/>
<reference evidence="2 3" key="1">
    <citation type="submission" date="2024-09" db="EMBL/GenBank/DDBJ databases">
        <title>T2T genomes of carrot and Alternaria dauci and their utility for understanding host-pathogen interaction during carrot leaf blight disease.</title>
        <authorList>
            <person name="Liu W."/>
            <person name="Xu S."/>
            <person name="Ou C."/>
            <person name="Liu X."/>
            <person name="Zhuang F."/>
            <person name="Deng X.W."/>
        </authorList>
    </citation>
    <scope>NUCLEOTIDE SEQUENCE [LARGE SCALE GENOMIC DNA]</scope>
    <source>
        <strain evidence="2 3">A2016</strain>
    </source>
</reference>
<feature type="compositionally biased region" description="Low complexity" evidence="1">
    <location>
        <begin position="297"/>
        <end position="316"/>
    </location>
</feature>
<feature type="region of interest" description="Disordered" evidence="1">
    <location>
        <begin position="1"/>
        <end position="124"/>
    </location>
</feature>
<gene>
    <name evidence="2" type="ORF">ACET3X_000521</name>
</gene>
<dbReference type="Proteomes" id="UP001578633">
    <property type="component" value="Chromosome 1"/>
</dbReference>
<feature type="region of interest" description="Disordered" evidence="1">
    <location>
        <begin position="274"/>
        <end position="345"/>
    </location>
</feature>
<feature type="compositionally biased region" description="Basic and acidic residues" evidence="1">
    <location>
        <begin position="225"/>
        <end position="247"/>
    </location>
</feature>
<organism evidence="2 3">
    <name type="scientific">Alternaria dauci</name>
    <dbReference type="NCBI Taxonomy" id="48095"/>
    <lineage>
        <taxon>Eukaryota</taxon>
        <taxon>Fungi</taxon>
        <taxon>Dikarya</taxon>
        <taxon>Ascomycota</taxon>
        <taxon>Pezizomycotina</taxon>
        <taxon>Dothideomycetes</taxon>
        <taxon>Pleosporomycetidae</taxon>
        <taxon>Pleosporales</taxon>
        <taxon>Pleosporineae</taxon>
        <taxon>Pleosporaceae</taxon>
        <taxon>Alternaria</taxon>
        <taxon>Alternaria sect. Porri</taxon>
    </lineage>
</organism>
<proteinExistence type="predicted"/>
<evidence type="ECO:0000313" key="3">
    <source>
        <dbReference type="Proteomes" id="UP001578633"/>
    </source>
</evidence>